<evidence type="ECO:0000256" key="1">
    <source>
        <dbReference type="SAM" id="MobiDB-lite"/>
    </source>
</evidence>
<evidence type="ECO:0000313" key="2">
    <source>
        <dbReference type="EMBL" id="BCB84895.1"/>
    </source>
</evidence>
<keyword evidence="3" id="KW-1185">Reference proteome</keyword>
<dbReference type="AlphaFoldDB" id="A0A6F8YFJ3"/>
<feature type="region of interest" description="Disordered" evidence="1">
    <location>
        <begin position="301"/>
        <end position="321"/>
    </location>
</feature>
<dbReference type="EMBL" id="AP022871">
    <property type="protein sequence ID" value="BCB84895.1"/>
    <property type="molecule type" value="Genomic_DNA"/>
</dbReference>
<dbReference type="RefSeq" id="WP_173156284.1">
    <property type="nucleotide sequence ID" value="NZ_AP022871.1"/>
</dbReference>
<organism evidence="2 3">
    <name type="scientific">Phytohabitans suffuscus</name>
    <dbReference type="NCBI Taxonomy" id="624315"/>
    <lineage>
        <taxon>Bacteria</taxon>
        <taxon>Bacillati</taxon>
        <taxon>Actinomycetota</taxon>
        <taxon>Actinomycetes</taxon>
        <taxon>Micromonosporales</taxon>
        <taxon>Micromonosporaceae</taxon>
    </lineage>
</organism>
<name>A0A6F8YFJ3_9ACTN</name>
<reference evidence="2 3" key="2">
    <citation type="submission" date="2020-03" db="EMBL/GenBank/DDBJ databases">
        <authorList>
            <person name="Ichikawa N."/>
            <person name="Kimura A."/>
            <person name="Kitahashi Y."/>
            <person name="Uohara A."/>
        </authorList>
    </citation>
    <scope>NUCLEOTIDE SEQUENCE [LARGE SCALE GENOMIC DNA]</scope>
    <source>
        <strain evidence="2 3">NBRC 105367</strain>
    </source>
</reference>
<accession>A0A6F8YFJ3</accession>
<dbReference type="KEGG" id="psuu:Psuf_022080"/>
<evidence type="ECO:0000313" key="3">
    <source>
        <dbReference type="Proteomes" id="UP000503011"/>
    </source>
</evidence>
<sequence>MEERLLPINALLSLLLPNDVTPPALADAGFRLAGLEIPAVGAGGAVTIDCLLFHADTNHLVLVEAKSGPNIEVEQAIKYGQLPAPAVVQSAYVTLTVRTQPTVEAVYLCLGEHLERVRLGLANAGLTYPIVAVSDSGVSLDRAGAASAQLRAVFAGGPVSLLGPPARLISFDQDSDVDVIKPRVLAALVAAMSLRLPQLTLVSLAERATPHFALYGRQAQQKIKKKVGDAVRQLADEEPLNFQYLPTTGSREGLVRILRTPEDNAVQGRTQAYQAVGRAKLRRPRKSAEVAANQMDLLAELDAIDNETSDGRPADDGEGEQ</sequence>
<gene>
    <name evidence="2" type="ORF">Psuf_022080</name>
</gene>
<protein>
    <submittedName>
        <fullName evidence="2">Uncharacterized protein</fullName>
    </submittedName>
</protein>
<reference evidence="2 3" key="1">
    <citation type="submission" date="2020-03" db="EMBL/GenBank/DDBJ databases">
        <title>Whole genome shotgun sequence of Phytohabitans suffuscus NBRC 105367.</title>
        <authorList>
            <person name="Komaki H."/>
            <person name="Tamura T."/>
        </authorList>
    </citation>
    <scope>NUCLEOTIDE SEQUENCE [LARGE SCALE GENOMIC DNA]</scope>
    <source>
        <strain evidence="2 3">NBRC 105367</strain>
    </source>
</reference>
<proteinExistence type="predicted"/>
<dbReference type="Proteomes" id="UP000503011">
    <property type="component" value="Chromosome"/>
</dbReference>